<accession>A0A448WPA2</accession>
<proteinExistence type="predicted"/>
<name>A0A448WPA2_9PLAT</name>
<evidence type="ECO:0000313" key="2">
    <source>
        <dbReference type="EMBL" id="VEL16809.1"/>
    </source>
</evidence>
<feature type="region of interest" description="Disordered" evidence="1">
    <location>
        <begin position="186"/>
        <end position="228"/>
    </location>
</feature>
<keyword evidence="3" id="KW-1185">Reference proteome</keyword>
<evidence type="ECO:0000256" key="1">
    <source>
        <dbReference type="SAM" id="MobiDB-lite"/>
    </source>
</evidence>
<comment type="caution">
    <text evidence="2">The sequence shown here is derived from an EMBL/GenBank/DDBJ whole genome shotgun (WGS) entry which is preliminary data.</text>
</comment>
<protein>
    <submittedName>
        <fullName evidence="2">Uncharacterized protein</fullName>
    </submittedName>
</protein>
<dbReference type="EMBL" id="CAAALY010029916">
    <property type="protein sequence ID" value="VEL16809.1"/>
    <property type="molecule type" value="Genomic_DNA"/>
</dbReference>
<dbReference type="AlphaFoldDB" id="A0A448WPA2"/>
<gene>
    <name evidence="2" type="ORF">PXEA_LOCUS10249</name>
</gene>
<sequence>MIISDTYRWFYFLYSSLSVSGGGEPSPLSASGTGPPLRLRFAKEAGHYTLMEQQLAACEGGSLSQLVLSVACVGDSATSELTVTTSALTPGAGPLQTLPVVATSAQPVAATIVTESVTATGSSNHGTAILSNNLANGVSLISPTSLVATVSGPTPPTLTAGCSDGPTVSVRSSSSAPIATVIVDSKLETNDSDPAELQLPVASESSGDLKKTTPVPSPAKAEEQAEVI</sequence>
<dbReference type="Proteomes" id="UP000784294">
    <property type="component" value="Unassembled WGS sequence"/>
</dbReference>
<organism evidence="2 3">
    <name type="scientific">Protopolystoma xenopodis</name>
    <dbReference type="NCBI Taxonomy" id="117903"/>
    <lineage>
        <taxon>Eukaryota</taxon>
        <taxon>Metazoa</taxon>
        <taxon>Spiralia</taxon>
        <taxon>Lophotrochozoa</taxon>
        <taxon>Platyhelminthes</taxon>
        <taxon>Monogenea</taxon>
        <taxon>Polyopisthocotylea</taxon>
        <taxon>Polystomatidea</taxon>
        <taxon>Polystomatidae</taxon>
        <taxon>Protopolystoma</taxon>
    </lineage>
</organism>
<evidence type="ECO:0000313" key="3">
    <source>
        <dbReference type="Proteomes" id="UP000784294"/>
    </source>
</evidence>
<reference evidence="2" key="1">
    <citation type="submission" date="2018-11" db="EMBL/GenBank/DDBJ databases">
        <authorList>
            <consortium name="Pathogen Informatics"/>
        </authorList>
    </citation>
    <scope>NUCLEOTIDE SEQUENCE</scope>
</reference>